<keyword evidence="3 6" id="KW-0808">Transferase</keyword>
<dbReference type="GO" id="GO:0008173">
    <property type="term" value="F:RNA methyltransferase activity"/>
    <property type="evidence" value="ECO:0007669"/>
    <property type="project" value="InterPro"/>
</dbReference>
<feature type="domain" description="tRNA/rRNA methyltransferase SpoU type" evidence="4">
    <location>
        <begin position="107"/>
        <end position="241"/>
    </location>
</feature>
<evidence type="ECO:0000256" key="1">
    <source>
        <dbReference type="ARBA" id="ARBA00007228"/>
    </source>
</evidence>
<gene>
    <name evidence="6" type="ORF">AVDCRST_MAG56-583</name>
</gene>
<dbReference type="InterPro" id="IPR051259">
    <property type="entry name" value="rRNA_Methyltransferase"/>
</dbReference>
<dbReference type="Gene3D" id="3.30.1330.30">
    <property type="match status" value="1"/>
</dbReference>
<evidence type="ECO:0000313" key="6">
    <source>
        <dbReference type="EMBL" id="CAA9223823.1"/>
    </source>
</evidence>
<keyword evidence="2 6" id="KW-0489">Methyltransferase</keyword>
<proteinExistence type="inferred from homology"/>
<organism evidence="6">
    <name type="scientific">uncultured Cytophagales bacterium</name>
    <dbReference type="NCBI Taxonomy" id="158755"/>
    <lineage>
        <taxon>Bacteria</taxon>
        <taxon>Pseudomonadati</taxon>
        <taxon>Bacteroidota</taxon>
        <taxon>Sphingobacteriia</taxon>
        <taxon>Sphingobacteriales</taxon>
        <taxon>environmental samples</taxon>
    </lineage>
</organism>
<feature type="domain" description="MRM3-like substrate binding" evidence="5">
    <location>
        <begin position="8"/>
        <end position="76"/>
    </location>
</feature>
<reference evidence="6" key="1">
    <citation type="submission" date="2020-02" db="EMBL/GenBank/DDBJ databases">
        <authorList>
            <person name="Meier V. D."/>
        </authorList>
    </citation>
    <scope>NUCLEOTIDE SEQUENCE</scope>
    <source>
        <strain evidence="6">AVDCRST_MAG56</strain>
    </source>
</reference>
<dbReference type="InterPro" id="IPR029028">
    <property type="entry name" value="Alpha/beta_knot_MTases"/>
</dbReference>
<dbReference type="Pfam" id="PF00588">
    <property type="entry name" value="SpoU_methylase"/>
    <property type="match status" value="1"/>
</dbReference>
<dbReference type="Pfam" id="PF22435">
    <property type="entry name" value="MRM3-like_sub_bind"/>
    <property type="match status" value="1"/>
</dbReference>
<dbReference type="Gene3D" id="3.40.1280.10">
    <property type="match status" value="1"/>
</dbReference>
<dbReference type="GO" id="GO:0003723">
    <property type="term" value="F:RNA binding"/>
    <property type="evidence" value="ECO:0007669"/>
    <property type="project" value="InterPro"/>
</dbReference>
<evidence type="ECO:0000256" key="2">
    <source>
        <dbReference type="ARBA" id="ARBA00022603"/>
    </source>
</evidence>
<evidence type="ECO:0000259" key="5">
    <source>
        <dbReference type="Pfam" id="PF22435"/>
    </source>
</evidence>
<dbReference type="CDD" id="cd18109">
    <property type="entry name" value="SpoU-like_RNA-MTase"/>
    <property type="match status" value="1"/>
</dbReference>
<dbReference type="SUPFAM" id="SSF55315">
    <property type="entry name" value="L30e-like"/>
    <property type="match status" value="1"/>
</dbReference>
<evidence type="ECO:0000259" key="4">
    <source>
        <dbReference type="Pfam" id="PF00588"/>
    </source>
</evidence>
<dbReference type="PANTHER" id="PTHR43191">
    <property type="entry name" value="RRNA METHYLTRANSFERASE 3"/>
    <property type="match status" value="1"/>
</dbReference>
<dbReference type="PANTHER" id="PTHR43191:SF2">
    <property type="entry name" value="RRNA METHYLTRANSFERASE 3, MITOCHONDRIAL"/>
    <property type="match status" value="1"/>
</dbReference>
<dbReference type="InterPro" id="IPR053888">
    <property type="entry name" value="MRM3-like_sub_bind"/>
</dbReference>
<dbReference type="InterPro" id="IPR029026">
    <property type="entry name" value="tRNA_m1G_MTases_N"/>
</dbReference>
<dbReference type="GO" id="GO:0006396">
    <property type="term" value="P:RNA processing"/>
    <property type="evidence" value="ECO:0007669"/>
    <property type="project" value="InterPro"/>
</dbReference>
<dbReference type="InterPro" id="IPR001537">
    <property type="entry name" value="SpoU_MeTrfase"/>
</dbReference>
<accession>A0A6J4HJH4</accession>
<dbReference type="EMBL" id="CADCTQ010000055">
    <property type="protein sequence ID" value="CAA9223823.1"/>
    <property type="molecule type" value="Genomic_DNA"/>
</dbReference>
<dbReference type="SUPFAM" id="SSF75217">
    <property type="entry name" value="alpha/beta knot"/>
    <property type="match status" value="1"/>
</dbReference>
<protein>
    <submittedName>
        <fullName evidence="6">RNA methyltransferase, TrmH family</fullName>
    </submittedName>
</protein>
<dbReference type="AlphaFoldDB" id="A0A6J4HJH4"/>
<comment type="similarity">
    <text evidence="1">Belongs to the class IV-like SAM-binding methyltransferase superfamily. RNA methyltransferase TrmH family.</text>
</comment>
<sequence>MVSGKWLKLVKSLQVKKYRQLHQSFLVEGAKSVLELMDSAYAIQAVFATETFLRQHIRTRPGISFEYHAATEEELARMGSFQTNNAAIAVAAMLPNAPLQVGPAGYALALDGIQDPGNVGTILRIADWYGITRVICSEDTADVYNPKVISASMGSFTRVRTYYCDLPGYLRTHRGTPCLGAFLEGDDVHRFAFPPAGILVMGNESKGIRPEVEPFVTHKVHIPRYGGAESLNVGIATAVILDNVRRVGG</sequence>
<name>A0A6J4HJH4_9SPHI</name>
<dbReference type="InterPro" id="IPR029064">
    <property type="entry name" value="Ribosomal_eL30-like_sf"/>
</dbReference>
<evidence type="ECO:0000256" key="3">
    <source>
        <dbReference type="ARBA" id="ARBA00022679"/>
    </source>
</evidence>
<dbReference type="GO" id="GO:0032259">
    <property type="term" value="P:methylation"/>
    <property type="evidence" value="ECO:0007669"/>
    <property type="project" value="UniProtKB-KW"/>
</dbReference>